<reference evidence="3" key="1">
    <citation type="submission" date="2025-08" db="UniProtKB">
        <authorList>
            <consortium name="RefSeq"/>
        </authorList>
    </citation>
    <scope>IDENTIFICATION</scope>
    <source>
        <tissue evidence="3">Whole larval tissue</tissue>
    </source>
</reference>
<dbReference type="GO" id="GO:0016589">
    <property type="term" value="C:NURF complex"/>
    <property type="evidence" value="ECO:0007669"/>
    <property type="project" value="TreeGrafter"/>
</dbReference>
<dbReference type="Proteomes" id="UP000829999">
    <property type="component" value="Chromosome 25"/>
</dbReference>
<evidence type="ECO:0000313" key="3">
    <source>
        <dbReference type="RefSeq" id="XP_035438958.1"/>
    </source>
</evidence>
<feature type="compositionally biased region" description="Polar residues" evidence="1">
    <location>
        <begin position="551"/>
        <end position="562"/>
    </location>
</feature>
<feature type="compositionally biased region" description="Basic residues" evidence="1">
    <location>
        <begin position="582"/>
        <end position="594"/>
    </location>
</feature>
<protein>
    <submittedName>
        <fullName evidence="3">Uncharacterized protein LOC118268507 isoform X1</fullName>
    </submittedName>
</protein>
<feature type="compositionally biased region" description="Polar residues" evidence="1">
    <location>
        <begin position="516"/>
        <end position="535"/>
    </location>
</feature>
<evidence type="ECO:0000313" key="2">
    <source>
        <dbReference type="Proteomes" id="UP000829999"/>
    </source>
</evidence>
<keyword evidence="2" id="KW-1185">Reference proteome</keyword>
<dbReference type="RefSeq" id="XP_035438958.1">
    <property type="nucleotide sequence ID" value="XM_035583065.2"/>
</dbReference>
<feature type="compositionally biased region" description="Basic residues" evidence="1">
    <location>
        <begin position="387"/>
        <end position="412"/>
    </location>
</feature>
<dbReference type="PANTHER" id="PTHR21397">
    <property type="entry name" value="CHROMATIN COMPLEXES SUBUNIT BAP18-RELATED"/>
    <property type="match status" value="1"/>
</dbReference>
<accession>A0A9R0D3K7</accession>
<dbReference type="GO" id="GO:0071339">
    <property type="term" value="C:MLL1 complex"/>
    <property type="evidence" value="ECO:0007669"/>
    <property type="project" value="TreeGrafter"/>
</dbReference>
<dbReference type="OrthoDB" id="10021571at2759"/>
<feature type="region of interest" description="Disordered" evidence="1">
    <location>
        <begin position="508"/>
        <end position="594"/>
    </location>
</feature>
<feature type="region of interest" description="Disordered" evidence="1">
    <location>
        <begin position="192"/>
        <end position="249"/>
    </location>
</feature>
<feature type="compositionally biased region" description="Acidic residues" evidence="1">
    <location>
        <begin position="197"/>
        <end position="206"/>
    </location>
</feature>
<dbReference type="PANTHER" id="PTHR21397:SF2">
    <property type="entry name" value="CHROMATIN COMPLEXES SUBUNIT BAP18"/>
    <property type="match status" value="1"/>
</dbReference>
<dbReference type="GeneID" id="118268507"/>
<gene>
    <name evidence="3" type="primary">LOC118268507</name>
</gene>
<name>A0A9R0D3K7_SPOFR</name>
<proteinExistence type="predicted"/>
<feature type="compositionally biased region" description="Low complexity" evidence="1">
    <location>
        <begin position="234"/>
        <end position="249"/>
    </location>
</feature>
<evidence type="ECO:0000256" key="1">
    <source>
        <dbReference type="SAM" id="MobiDB-lite"/>
    </source>
</evidence>
<organism evidence="2 3">
    <name type="scientific">Spodoptera frugiperda</name>
    <name type="common">Fall armyworm</name>
    <dbReference type="NCBI Taxonomy" id="7108"/>
    <lineage>
        <taxon>Eukaryota</taxon>
        <taxon>Metazoa</taxon>
        <taxon>Ecdysozoa</taxon>
        <taxon>Arthropoda</taxon>
        <taxon>Hexapoda</taxon>
        <taxon>Insecta</taxon>
        <taxon>Pterygota</taxon>
        <taxon>Neoptera</taxon>
        <taxon>Endopterygota</taxon>
        <taxon>Lepidoptera</taxon>
        <taxon>Glossata</taxon>
        <taxon>Ditrysia</taxon>
        <taxon>Noctuoidea</taxon>
        <taxon>Noctuidae</taxon>
        <taxon>Amphipyrinae</taxon>
        <taxon>Spodoptera</taxon>
    </lineage>
</organism>
<sequence>MTSSSAKVDDIFREAGTAFNKLSEMTMSLQAAEDSLSDEVWSPEDLETLRSSVHRFAVELNKISQHIKKRTMYHLRRLLELDSGAIRDVPGTSPDVTQQPRYVIQAPTLVTSTSTWVACAVPVSTYIPISNPDATPIASLPQSTYCNDISILSESNDVVIPPGIEIPSELEPLPVLLHLSDLEPSLSQPALIKSNSEENETSESELDGFNPEVVPPVPPEQILQTEKKKKPKQTTKNQTSNSNEVNNNVKDNVNTEMCLTVRQLLKYLNCEETHGQSTNEQVIINSPPTYTLARPVPSDIVVPSYGTSSSVQHQVTVSKPFDYHSHVVKSLHTKAPPSYQEFVPLSKQQVFNKTSVSGFIEQSSYSFAPKEKKHNKTTKPTTSSTKTKPRSQRAPAKKRTNPTKGHRSRRKNIHEPFLKDISQPLYCEDDNARHDVKEETGLFIAEHIIDDGSVPLPPLKSQIAGENKVEEKEKKVEIHDPFAFSDVEPAPDPLSTFRARWCSKRVSLPVPDHSTSHQPPATNETSTTQTSQITPKSYLKEEEPKAAETVIPNTATTVTRVMTRSKSRKGQGELLEPLLPPKRSRKGTKKTSKR</sequence>
<dbReference type="AlphaFoldDB" id="A0A9R0D3K7"/>
<feature type="region of interest" description="Disordered" evidence="1">
    <location>
        <begin position="367"/>
        <end position="415"/>
    </location>
</feature>